<evidence type="ECO:0000313" key="1">
    <source>
        <dbReference type="EMBL" id="TFK77223.1"/>
    </source>
</evidence>
<organism evidence="1 2">
    <name type="scientific">Pluteus cervinus</name>
    <dbReference type="NCBI Taxonomy" id="181527"/>
    <lineage>
        <taxon>Eukaryota</taxon>
        <taxon>Fungi</taxon>
        <taxon>Dikarya</taxon>
        <taxon>Basidiomycota</taxon>
        <taxon>Agaricomycotina</taxon>
        <taxon>Agaricomycetes</taxon>
        <taxon>Agaricomycetidae</taxon>
        <taxon>Agaricales</taxon>
        <taxon>Pluteineae</taxon>
        <taxon>Pluteaceae</taxon>
        <taxon>Pluteus</taxon>
    </lineage>
</organism>
<name>A0ACD3BGR2_9AGAR</name>
<keyword evidence="2" id="KW-1185">Reference proteome</keyword>
<sequence length="623" mass="68383">MVDTGTPPVIPAQFQQYNSYVVDPQWQVRFTIIWASVAAAAVVFSFPRLIHAFRVRRALVGFFGISEDWNYLRKRIPSPPRPSGDLISSKRRLEGFIQSICSISYWSLPGLELNAGQILLVACYLCALLVCIIRDAPLLDNPNRAGFLALAQFPVVFLFATKNSLLSLLLGPGNGYEKLNFLHRWSGRGMLVGAVVHGALWINNHIVYDLPILGQQKETSGVAALTMLCIVVLTSLKPVRKWFNGVFFVLHILSFVAFFVTVCYHTIYAPPWIYPPLALYGFDFLMRLLRVRIKDATLTPVGTLMTVIRVPFCDAGWTAGQHVRLRVFFGGRMLESHPLTILSAPPETSCLSTPGITLGARAVGDWTLALNSYANNGRRAITNYLLTQGEKVEESDVHIPVHVMIDGPYGGCSVDLGRYETVLLFAGGSGATFTIGLLDDIVGRCIRLNRKYGERTRRIQFAWCIRSFGALEWFAPMLMDIANTAAGSSIDLYISVYVTCLCNPEAIPSIPNCDVTLIRPSVYQVLRDLVTPPPASVKGSGESSSPRTDEGSKSQFQETVNEAVEVGTIHDKLRWRGVGGGVAVCASGPETLTREASNAVARLGLSRGIELGGIALHTELFSL</sequence>
<proteinExistence type="predicted"/>
<dbReference type="Proteomes" id="UP000308600">
    <property type="component" value="Unassembled WGS sequence"/>
</dbReference>
<dbReference type="EMBL" id="ML208259">
    <property type="protein sequence ID" value="TFK77223.1"/>
    <property type="molecule type" value="Genomic_DNA"/>
</dbReference>
<protein>
    <submittedName>
        <fullName evidence="1">Iron reductase</fullName>
    </submittedName>
</protein>
<accession>A0ACD3BGR2</accession>
<evidence type="ECO:0000313" key="2">
    <source>
        <dbReference type="Proteomes" id="UP000308600"/>
    </source>
</evidence>
<gene>
    <name evidence="1" type="ORF">BDN72DRAFT_830393</name>
</gene>
<reference evidence="1 2" key="1">
    <citation type="journal article" date="2019" name="Nat. Ecol. Evol.">
        <title>Megaphylogeny resolves global patterns of mushroom evolution.</title>
        <authorList>
            <person name="Varga T."/>
            <person name="Krizsan K."/>
            <person name="Foldi C."/>
            <person name="Dima B."/>
            <person name="Sanchez-Garcia M."/>
            <person name="Sanchez-Ramirez S."/>
            <person name="Szollosi G.J."/>
            <person name="Szarkandi J.G."/>
            <person name="Papp V."/>
            <person name="Albert L."/>
            <person name="Andreopoulos W."/>
            <person name="Angelini C."/>
            <person name="Antonin V."/>
            <person name="Barry K.W."/>
            <person name="Bougher N.L."/>
            <person name="Buchanan P."/>
            <person name="Buyck B."/>
            <person name="Bense V."/>
            <person name="Catcheside P."/>
            <person name="Chovatia M."/>
            <person name="Cooper J."/>
            <person name="Damon W."/>
            <person name="Desjardin D."/>
            <person name="Finy P."/>
            <person name="Geml J."/>
            <person name="Haridas S."/>
            <person name="Hughes K."/>
            <person name="Justo A."/>
            <person name="Karasinski D."/>
            <person name="Kautmanova I."/>
            <person name="Kiss B."/>
            <person name="Kocsube S."/>
            <person name="Kotiranta H."/>
            <person name="LaButti K.M."/>
            <person name="Lechner B.E."/>
            <person name="Liimatainen K."/>
            <person name="Lipzen A."/>
            <person name="Lukacs Z."/>
            <person name="Mihaltcheva S."/>
            <person name="Morgado L.N."/>
            <person name="Niskanen T."/>
            <person name="Noordeloos M.E."/>
            <person name="Ohm R.A."/>
            <person name="Ortiz-Santana B."/>
            <person name="Ovrebo C."/>
            <person name="Racz N."/>
            <person name="Riley R."/>
            <person name="Savchenko A."/>
            <person name="Shiryaev A."/>
            <person name="Soop K."/>
            <person name="Spirin V."/>
            <person name="Szebenyi C."/>
            <person name="Tomsovsky M."/>
            <person name="Tulloss R.E."/>
            <person name="Uehling J."/>
            <person name="Grigoriev I.V."/>
            <person name="Vagvolgyi C."/>
            <person name="Papp T."/>
            <person name="Martin F.M."/>
            <person name="Miettinen O."/>
            <person name="Hibbett D.S."/>
            <person name="Nagy L.G."/>
        </authorList>
    </citation>
    <scope>NUCLEOTIDE SEQUENCE [LARGE SCALE GENOMIC DNA]</scope>
    <source>
        <strain evidence="1 2">NL-1719</strain>
    </source>
</reference>